<dbReference type="HOGENOM" id="CLU_1083373_0_0_1"/>
<accession>D8RSB0</accession>
<dbReference type="Proteomes" id="UP000001514">
    <property type="component" value="Unassembled WGS sequence"/>
</dbReference>
<organism evidence="3">
    <name type="scientific">Selaginella moellendorffii</name>
    <name type="common">Spikemoss</name>
    <dbReference type="NCBI Taxonomy" id="88036"/>
    <lineage>
        <taxon>Eukaryota</taxon>
        <taxon>Viridiplantae</taxon>
        <taxon>Streptophyta</taxon>
        <taxon>Embryophyta</taxon>
        <taxon>Tracheophyta</taxon>
        <taxon>Lycopodiopsida</taxon>
        <taxon>Selaginellales</taxon>
        <taxon>Selaginellaceae</taxon>
        <taxon>Selaginella</taxon>
    </lineage>
</organism>
<feature type="compositionally biased region" description="Basic residues" evidence="1">
    <location>
        <begin position="221"/>
        <end position="231"/>
    </location>
</feature>
<dbReference type="InParanoid" id="D8RSB0"/>
<proteinExistence type="predicted"/>
<evidence type="ECO:0000313" key="3">
    <source>
        <dbReference type="Proteomes" id="UP000001514"/>
    </source>
</evidence>
<evidence type="ECO:0000313" key="2">
    <source>
        <dbReference type="EMBL" id="EFJ24838.1"/>
    </source>
</evidence>
<evidence type="ECO:0000256" key="1">
    <source>
        <dbReference type="SAM" id="MobiDB-lite"/>
    </source>
</evidence>
<reference evidence="2 3" key="1">
    <citation type="journal article" date="2011" name="Science">
        <title>The Selaginella genome identifies genetic changes associated with the evolution of vascular plants.</title>
        <authorList>
            <person name="Banks J.A."/>
            <person name="Nishiyama T."/>
            <person name="Hasebe M."/>
            <person name="Bowman J.L."/>
            <person name="Gribskov M."/>
            <person name="dePamphilis C."/>
            <person name="Albert V.A."/>
            <person name="Aono N."/>
            <person name="Aoyama T."/>
            <person name="Ambrose B.A."/>
            <person name="Ashton N.W."/>
            <person name="Axtell M.J."/>
            <person name="Barker E."/>
            <person name="Barker M.S."/>
            <person name="Bennetzen J.L."/>
            <person name="Bonawitz N.D."/>
            <person name="Chapple C."/>
            <person name="Cheng C."/>
            <person name="Correa L.G."/>
            <person name="Dacre M."/>
            <person name="DeBarry J."/>
            <person name="Dreyer I."/>
            <person name="Elias M."/>
            <person name="Engstrom E.M."/>
            <person name="Estelle M."/>
            <person name="Feng L."/>
            <person name="Finet C."/>
            <person name="Floyd S.K."/>
            <person name="Frommer W.B."/>
            <person name="Fujita T."/>
            <person name="Gramzow L."/>
            <person name="Gutensohn M."/>
            <person name="Harholt J."/>
            <person name="Hattori M."/>
            <person name="Heyl A."/>
            <person name="Hirai T."/>
            <person name="Hiwatashi Y."/>
            <person name="Ishikawa M."/>
            <person name="Iwata M."/>
            <person name="Karol K.G."/>
            <person name="Koehler B."/>
            <person name="Kolukisaoglu U."/>
            <person name="Kubo M."/>
            <person name="Kurata T."/>
            <person name="Lalonde S."/>
            <person name="Li K."/>
            <person name="Li Y."/>
            <person name="Litt A."/>
            <person name="Lyons E."/>
            <person name="Manning G."/>
            <person name="Maruyama T."/>
            <person name="Michael T.P."/>
            <person name="Mikami K."/>
            <person name="Miyazaki S."/>
            <person name="Morinaga S."/>
            <person name="Murata T."/>
            <person name="Mueller-Roeber B."/>
            <person name="Nelson D.R."/>
            <person name="Obara M."/>
            <person name="Oguri Y."/>
            <person name="Olmstead R.G."/>
            <person name="Onodera N."/>
            <person name="Petersen B.L."/>
            <person name="Pils B."/>
            <person name="Prigge M."/>
            <person name="Rensing S.A."/>
            <person name="Riano-Pachon D.M."/>
            <person name="Roberts A.W."/>
            <person name="Sato Y."/>
            <person name="Scheller H.V."/>
            <person name="Schulz B."/>
            <person name="Schulz C."/>
            <person name="Shakirov E.V."/>
            <person name="Shibagaki N."/>
            <person name="Shinohara N."/>
            <person name="Shippen D.E."/>
            <person name="Soerensen I."/>
            <person name="Sotooka R."/>
            <person name="Sugimoto N."/>
            <person name="Sugita M."/>
            <person name="Sumikawa N."/>
            <person name="Tanurdzic M."/>
            <person name="Theissen G."/>
            <person name="Ulvskov P."/>
            <person name="Wakazuki S."/>
            <person name="Weng J.K."/>
            <person name="Willats W.W."/>
            <person name="Wipf D."/>
            <person name="Wolf P.G."/>
            <person name="Yang L."/>
            <person name="Zimmer A.D."/>
            <person name="Zhu Q."/>
            <person name="Mitros T."/>
            <person name="Hellsten U."/>
            <person name="Loque D."/>
            <person name="Otillar R."/>
            <person name="Salamov A."/>
            <person name="Schmutz J."/>
            <person name="Shapiro H."/>
            <person name="Lindquist E."/>
            <person name="Lucas S."/>
            <person name="Rokhsar D."/>
            <person name="Grigoriev I.V."/>
        </authorList>
    </citation>
    <scope>NUCLEOTIDE SEQUENCE [LARGE SCALE GENOMIC DNA]</scope>
</reference>
<sequence>MEGVREEQVHQGCVGVASSPKAHNQGFTMAPYIADQTLGDDASDDEESAVDEHGSQAVLLCTIAQRMGSFKLQPMQERDFHVVWRLPSYMLRLITGDTVFEWTPEEVMVVKLIQQAMISDVSKKGGAQIETLRKLWSIGAPKKPCHSCNIHRVGLNLCLLSQCQNIFFLVFQKCVASSSNDVVNFAVKSEVGSVEIKTDIDSVEFKMGSTNVEQTVEQTKAKQRKLRGTKRKTLELKAKPRAKKAKGNVQRKTLAKG</sequence>
<dbReference type="EMBL" id="GL377588">
    <property type="protein sequence ID" value="EFJ24838.1"/>
    <property type="molecule type" value="Genomic_DNA"/>
</dbReference>
<dbReference type="Gramene" id="EFJ24838">
    <property type="protein sequence ID" value="EFJ24838"/>
    <property type="gene ID" value="SELMODRAFT_414302"/>
</dbReference>
<gene>
    <name evidence="2" type="ORF">SELMODRAFT_414302</name>
</gene>
<name>D8RSB0_SELML</name>
<dbReference type="AlphaFoldDB" id="D8RSB0"/>
<feature type="region of interest" description="Disordered" evidence="1">
    <location>
        <begin position="214"/>
        <end position="257"/>
    </location>
</feature>
<protein>
    <submittedName>
        <fullName evidence="2">Uncharacterized protein</fullName>
    </submittedName>
</protein>
<keyword evidence="3" id="KW-1185">Reference proteome</keyword>
<dbReference type="KEGG" id="smo:SELMODRAFT_414302"/>